<name>A0A382F676_9ZZZZ</name>
<dbReference type="EMBL" id="UINC01048204">
    <property type="protein sequence ID" value="SVB58460.1"/>
    <property type="molecule type" value="Genomic_DNA"/>
</dbReference>
<proteinExistence type="predicted"/>
<feature type="non-terminal residue" evidence="1">
    <location>
        <position position="25"/>
    </location>
</feature>
<organism evidence="1">
    <name type="scientific">marine metagenome</name>
    <dbReference type="NCBI Taxonomy" id="408172"/>
    <lineage>
        <taxon>unclassified sequences</taxon>
        <taxon>metagenomes</taxon>
        <taxon>ecological metagenomes</taxon>
    </lineage>
</organism>
<gene>
    <name evidence="1" type="ORF">METZ01_LOCUS211314</name>
</gene>
<dbReference type="AlphaFoldDB" id="A0A382F676"/>
<sequence length="25" mass="2880">MNSYFSVDDANKILPTVIKKFSYAK</sequence>
<protein>
    <submittedName>
        <fullName evidence="1">Uncharacterized protein</fullName>
    </submittedName>
</protein>
<reference evidence="1" key="1">
    <citation type="submission" date="2018-05" db="EMBL/GenBank/DDBJ databases">
        <authorList>
            <person name="Lanie J.A."/>
            <person name="Ng W.-L."/>
            <person name="Kazmierczak K.M."/>
            <person name="Andrzejewski T.M."/>
            <person name="Davidsen T.M."/>
            <person name="Wayne K.J."/>
            <person name="Tettelin H."/>
            <person name="Glass J.I."/>
            <person name="Rusch D."/>
            <person name="Podicherti R."/>
            <person name="Tsui H.-C.T."/>
            <person name="Winkler M.E."/>
        </authorList>
    </citation>
    <scope>NUCLEOTIDE SEQUENCE</scope>
</reference>
<accession>A0A382F676</accession>
<evidence type="ECO:0000313" key="1">
    <source>
        <dbReference type="EMBL" id="SVB58460.1"/>
    </source>
</evidence>